<dbReference type="NCBIfam" id="TIGR00435">
    <property type="entry name" value="cysS"/>
    <property type="match status" value="1"/>
</dbReference>
<dbReference type="GO" id="GO:0008270">
    <property type="term" value="F:zinc ion binding"/>
    <property type="evidence" value="ECO:0007669"/>
    <property type="project" value="UniProtKB-UniRule"/>
</dbReference>
<comment type="cofactor">
    <cofactor evidence="13">
        <name>Zn(2+)</name>
        <dbReference type="ChEBI" id="CHEBI:29105"/>
    </cofactor>
    <text evidence="13">Binds 1 zinc ion per subunit.</text>
</comment>
<evidence type="ECO:0000256" key="6">
    <source>
        <dbReference type="ARBA" id="ARBA00022723"/>
    </source>
</evidence>
<dbReference type="CDD" id="cd00672">
    <property type="entry name" value="CysRS_core"/>
    <property type="match status" value="1"/>
</dbReference>
<gene>
    <name evidence="13" type="primary">cysS</name>
    <name evidence="15" type="ORF">D5H78_01790</name>
</gene>
<dbReference type="InterPro" id="IPR032678">
    <property type="entry name" value="tRNA-synt_1_cat_dom"/>
</dbReference>
<dbReference type="InterPro" id="IPR024909">
    <property type="entry name" value="Cys-tRNA/MSH_ligase"/>
</dbReference>
<dbReference type="GO" id="GO:0005829">
    <property type="term" value="C:cytosol"/>
    <property type="evidence" value="ECO:0007669"/>
    <property type="project" value="TreeGrafter"/>
</dbReference>
<evidence type="ECO:0000256" key="12">
    <source>
        <dbReference type="ARBA" id="ARBA00047398"/>
    </source>
</evidence>
<evidence type="ECO:0000256" key="4">
    <source>
        <dbReference type="ARBA" id="ARBA00022490"/>
    </source>
</evidence>
<feature type="short sequence motif" description="'HIGH' region" evidence="13">
    <location>
        <begin position="31"/>
        <end position="41"/>
    </location>
</feature>
<feature type="binding site" evidence="13">
    <location>
        <position position="237"/>
    </location>
    <ligand>
        <name>Zn(2+)</name>
        <dbReference type="ChEBI" id="CHEBI:29105"/>
    </ligand>
</feature>
<evidence type="ECO:0000256" key="2">
    <source>
        <dbReference type="ARBA" id="ARBA00005594"/>
    </source>
</evidence>
<dbReference type="PRINTS" id="PR00983">
    <property type="entry name" value="TRNASYNTHCYS"/>
</dbReference>
<accession>A0A3A3Z2V8</accession>
<keyword evidence="11 13" id="KW-0030">Aminoacyl-tRNA synthetase</keyword>
<organism evidence="15 16">
    <name type="scientific">Vallicoccus soli</name>
    <dbReference type="NCBI Taxonomy" id="2339232"/>
    <lineage>
        <taxon>Bacteria</taxon>
        <taxon>Bacillati</taxon>
        <taxon>Actinomycetota</taxon>
        <taxon>Actinomycetes</taxon>
        <taxon>Motilibacterales</taxon>
        <taxon>Vallicoccaceae</taxon>
        <taxon>Vallicoccus</taxon>
    </lineage>
</organism>
<protein>
    <recommendedName>
        <fullName evidence="13">Cysteine--tRNA ligase</fullName>
        <ecNumber evidence="13">6.1.1.16</ecNumber>
    </recommendedName>
    <alternativeName>
        <fullName evidence="13">Cysteinyl-tRNA synthetase</fullName>
        <shortName evidence="13">CysRS</shortName>
    </alternativeName>
</protein>
<dbReference type="InterPro" id="IPR009080">
    <property type="entry name" value="tRNAsynth_Ia_anticodon-bd"/>
</dbReference>
<keyword evidence="7 13" id="KW-0547">Nucleotide-binding</keyword>
<evidence type="ECO:0000259" key="14">
    <source>
        <dbReference type="SMART" id="SM00840"/>
    </source>
</evidence>
<evidence type="ECO:0000256" key="5">
    <source>
        <dbReference type="ARBA" id="ARBA00022598"/>
    </source>
</evidence>
<feature type="short sequence motif" description="'KMSKS' region" evidence="13">
    <location>
        <begin position="264"/>
        <end position="268"/>
    </location>
</feature>
<comment type="subcellular location">
    <subcellularLocation>
        <location evidence="1 13">Cytoplasm</location>
    </subcellularLocation>
</comment>
<feature type="binding site" evidence="13">
    <location>
        <position position="233"/>
    </location>
    <ligand>
        <name>Zn(2+)</name>
        <dbReference type="ChEBI" id="CHEBI:29105"/>
    </ligand>
</feature>
<comment type="caution">
    <text evidence="15">The sequence shown here is derived from an EMBL/GenBank/DDBJ whole genome shotgun (WGS) entry which is preliminary data.</text>
</comment>
<keyword evidence="10 13" id="KW-0648">Protein biosynthesis</keyword>
<dbReference type="OrthoDB" id="9815130at2"/>
<evidence type="ECO:0000256" key="3">
    <source>
        <dbReference type="ARBA" id="ARBA00011245"/>
    </source>
</evidence>
<dbReference type="EC" id="6.1.1.16" evidence="13"/>
<dbReference type="SUPFAM" id="SSF52374">
    <property type="entry name" value="Nucleotidylyl transferase"/>
    <property type="match status" value="1"/>
</dbReference>
<feature type="binding site" evidence="13">
    <location>
        <position position="208"/>
    </location>
    <ligand>
        <name>Zn(2+)</name>
        <dbReference type="ChEBI" id="CHEBI:29105"/>
    </ligand>
</feature>
<proteinExistence type="inferred from homology"/>
<evidence type="ECO:0000256" key="1">
    <source>
        <dbReference type="ARBA" id="ARBA00004496"/>
    </source>
</evidence>
<evidence type="ECO:0000256" key="9">
    <source>
        <dbReference type="ARBA" id="ARBA00022840"/>
    </source>
</evidence>
<dbReference type="FunFam" id="3.40.50.620:FF:000068">
    <property type="entry name" value="Cysteine--tRNA ligase"/>
    <property type="match status" value="1"/>
</dbReference>
<evidence type="ECO:0000313" key="16">
    <source>
        <dbReference type="Proteomes" id="UP000265614"/>
    </source>
</evidence>
<evidence type="ECO:0000313" key="15">
    <source>
        <dbReference type="EMBL" id="RJK97754.1"/>
    </source>
</evidence>
<evidence type="ECO:0000256" key="7">
    <source>
        <dbReference type="ARBA" id="ARBA00022741"/>
    </source>
</evidence>
<dbReference type="GO" id="GO:0005524">
    <property type="term" value="F:ATP binding"/>
    <property type="evidence" value="ECO:0007669"/>
    <property type="project" value="UniProtKB-UniRule"/>
</dbReference>
<comment type="catalytic activity">
    <reaction evidence="12 13">
        <text>tRNA(Cys) + L-cysteine + ATP = L-cysteinyl-tRNA(Cys) + AMP + diphosphate</text>
        <dbReference type="Rhea" id="RHEA:17773"/>
        <dbReference type="Rhea" id="RHEA-COMP:9661"/>
        <dbReference type="Rhea" id="RHEA-COMP:9679"/>
        <dbReference type="ChEBI" id="CHEBI:30616"/>
        <dbReference type="ChEBI" id="CHEBI:33019"/>
        <dbReference type="ChEBI" id="CHEBI:35235"/>
        <dbReference type="ChEBI" id="CHEBI:78442"/>
        <dbReference type="ChEBI" id="CHEBI:78517"/>
        <dbReference type="ChEBI" id="CHEBI:456215"/>
        <dbReference type="EC" id="6.1.1.16"/>
    </reaction>
</comment>
<dbReference type="Gene3D" id="1.20.120.1910">
    <property type="entry name" value="Cysteine-tRNA ligase, C-terminal anti-codon recognition domain"/>
    <property type="match status" value="1"/>
</dbReference>
<evidence type="ECO:0000256" key="13">
    <source>
        <dbReference type="HAMAP-Rule" id="MF_00041"/>
    </source>
</evidence>
<reference evidence="15 16" key="1">
    <citation type="submission" date="2018-09" db="EMBL/GenBank/DDBJ databases">
        <title>YIM 75000 draft genome.</title>
        <authorList>
            <person name="Tang S."/>
            <person name="Feng Y."/>
        </authorList>
    </citation>
    <scope>NUCLEOTIDE SEQUENCE [LARGE SCALE GENOMIC DNA]</scope>
    <source>
        <strain evidence="15 16">YIM 75000</strain>
    </source>
</reference>
<comment type="similarity">
    <text evidence="2 13">Belongs to the class-I aminoacyl-tRNA synthetase family.</text>
</comment>
<keyword evidence="5 13" id="KW-0436">Ligase</keyword>
<comment type="subunit">
    <text evidence="3 13">Monomer.</text>
</comment>
<sequence length="467" mass="51078">MSLRLYDTATRAVRDFEPLVPGQVGIYLCGATVQAPPHIGHVRSGLAFDLLRRWLEHRGHEVTFVRNVTDVDDKIIARGAGEGVPFWRVAARNERAFTAAYDALGCLPPTVEPRATGHVTEMVGLMHRLIERGHAYAAGGDVYFDVRSWPAYGELSGQSPDDMRAAEDSASSLKRDPRDFALWKGAKPGEPSWETPWGPGRPGWHLECSAMAERYLGPVFDIHGGGLDLVFPHHENEIAQSRAAGGEFARYWMHNAWVTMSGEKMSKSLGNSLLVAEMVRRVRPVELRYYLGAAHYRSTVEYSEEALREAATAWQRVEGFLRRAGEALREAPPETTGDWLPDAFTAAMDDDLAVPQALAVLHDSVRTGNKLLAEGGERDELATLRGAVHAMVSVLGLDLPDAGSGQDERLRRAVDALVAVAVEQRAQARARKDYATADAIRARLGEAGVVLEDVAGGGTRWSLEGDA</sequence>
<dbReference type="GO" id="GO:0006423">
    <property type="term" value="P:cysteinyl-tRNA aminoacylation"/>
    <property type="evidence" value="ECO:0007669"/>
    <property type="project" value="UniProtKB-UniRule"/>
</dbReference>
<evidence type="ECO:0000256" key="10">
    <source>
        <dbReference type="ARBA" id="ARBA00022917"/>
    </source>
</evidence>
<dbReference type="Gene3D" id="3.40.50.620">
    <property type="entry name" value="HUPs"/>
    <property type="match status" value="1"/>
</dbReference>
<dbReference type="HAMAP" id="MF_00041">
    <property type="entry name" value="Cys_tRNA_synth"/>
    <property type="match status" value="1"/>
</dbReference>
<feature type="binding site" evidence="13">
    <location>
        <position position="29"/>
    </location>
    <ligand>
        <name>Zn(2+)</name>
        <dbReference type="ChEBI" id="CHEBI:29105"/>
    </ligand>
</feature>
<evidence type="ECO:0000256" key="8">
    <source>
        <dbReference type="ARBA" id="ARBA00022833"/>
    </source>
</evidence>
<keyword evidence="4 13" id="KW-0963">Cytoplasm</keyword>
<feature type="domain" description="Cysteinyl-tRNA synthetase class Ia DALR" evidence="14">
    <location>
        <begin position="343"/>
        <end position="406"/>
    </location>
</feature>
<name>A0A3A3Z2V8_9ACTN</name>
<dbReference type="InterPro" id="IPR014729">
    <property type="entry name" value="Rossmann-like_a/b/a_fold"/>
</dbReference>
<keyword evidence="6 13" id="KW-0479">Metal-binding</keyword>
<keyword evidence="8 13" id="KW-0862">Zinc</keyword>
<dbReference type="EMBL" id="QZEZ01000001">
    <property type="protein sequence ID" value="RJK97754.1"/>
    <property type="molecule type" value="Genomic_DNA"/>
</dbReference>
<dbReference type="RefSeq" id="WP_119948680.1">
    <property type="nucleotide sequence ID" value="NZ_QZEZ01000001.1"/>
</dbReference>
<dbReference type="InterPro" id="IPR015273">
    <property type="entry name" value="Cys-tRNA-synt_Ia_DALR"/>
</dbReference>
<dbReference type="PANTHER" id="PTHR10890">
    <property type="entry name" value="CYSTEINYL-TRNA SYNTHETASE"/>
    <property type="match status" value="1"/>
</dbReference>
<dbReference type="Proteomes" id="UP000265614">
    <property type="component" value="Unassembled WGS sequence"/>
</dbReference>
<dbReference type="Pfam" id="PF01406">
    <property type="entry name" value="tRNA-synt_1e"/>
    <property type="match status" value="1"/>
</dbReference>
<feature type="binding site" evidence="13">
    <location>
        <position position="267"/>
    </location>
    <ligand>
        <name>ATP</name>
        <dbReference type="ChEBI" id="CHEBI:30616"/>
    </ligand>
</feature>
<dbReference type="SUPFAM" id="SSF47323">
    <property type="entry name" value="Anticodon-binding domain of a subclass of class I aminoacyl-tRNA synthetases"/>
    <property type="match status" value="1"/>
</dbReference>
<evidence type="ECO:0000256" key="11">
    <source>
        <dbReference type="ARBA" id="ARBA00023146"/>
    </source>
</evidence>
<keyword evidence="9 13" id="KW-0067">ATP-binding</keyword>
<dbReference type="PANTHER" id="PTHR10890:SF30">
    <property type="entry name" value="CYSTEINE--TRNA LIGASE"/>
    <property type="match status" value="1"/>
</dbReference>
<dbReference type="InterPro" id="IPR015803">
    <property type="entry name" value="Cys-tRNA-ligase"/>
</dbReference>
<dbReference type="Pfam" id="PF09190">
    <property type="entry name" value="DALR_2"/>
    <property type="match status" value="1"/>
</dbReference>
<keyword evidence="16" id="KW-1185">Reference proteome</keyword>
<dbReference type="AlphaFoldDB" id="A0A3A3Z2V8"/>
<dbReference type="GO" id="GO:0004817">
    <property type="term" value="F:cysteine-tRNA ligase activity"/>
    <property type="evidence" value="ECO:0007669"/>
    <property type="project" value="UniProtKB-UniRule"/>
</dbReference>
<dbReference type="SMART" id="SM00840">
    <property type="entry name" value="DALR_2"/>
    <property type="match status" value="1"/>
</dbReference>